<organism evidence="1 2">
    <name type="scientific">Caerostris extrusa</name>
    <name type="common">Bark spider</name>
    <name type="synonym">Caerostris bankana</name>
    <dbReference type="NCBI Taxonomy" id="172846"/>
    <lineage>
        <taxon>Eukaryota</taxon>
        <taxon>Metazoa</taxon>
        <taxon>Ecdysozoa</taxon>
        <taxon>Arthropoda</taxon>
        <taxon>Chelicerata</taxon>
        <taxon>Arachnida</taxon>
        <taxon>Araneae</taxon>
        <taxon>Araneomorphae</taxon>
        <taxon>Entelegynae</taxon>
        <taxon>Araneoidea</taxon>
        <taxon>Araneidae</taxon>
        <taxon>Caerostris</taxon>
    </lineage>
</organism>
<evidence type="ECO:0000313" key="2">
    <source>
        <dbReference type="Proteomes" id="UP001054945"/>
    </source>
</evidence>
<protein>
    <submittedName>
        <fullName evidence="1">Uncharacterized protein</fullName>
    </submittedName>
</protein>
<keyword evidence="2" id="KW-1185">Reference proteome</keyword>
<dbReference type="Proteomes" id="UP001054945">
    <property type="component" value="Unassembled WGS sequence"/>
</dbReference>
<gene>
    <name evidence="1" type="ORF">CEXT_761271</name>
</gene>
<dbReference type="EMBL" id="BPLR01016889">
    <property type="protein sequence ID" value="GIY87116.1"/>
    <property type="molecule type" value="Genomic_DNA"/>
</dbReference>
<reference evidence="1 2" key="1">
    <citation type="submission" date="2021-06" db="EMBL/GenBank/DDBJ databases">
        <title>Caerostris extrusa draft genome.</title>
        <authorList>
            <person name="Kono N."/>
            <person name="Arakawa K."/>
        </authorList>
    </citation>
    <scope>NUCLEOTIDE SEQUENCE [LARGE SCALE GENOMIC DNA]</scope>
</reference>
<sequence>MWLRLKSRRDERDRMSSKFGETALRSGIRLSGILMDSCFLCFSKLKILDGSAGKVLKAFGASEWKILDVSARKALNDNPYIVLKTFDARTTLDGSARKEHKVLGEKALRWRASLSSVLGCCIHLSPTKHRF</sequence>
<accession>A0AAV4WXC2</accession>
<dbReference type="AlphaFoldDB" id="A0AAV4WXC2"/>
<evidence type="ECO:0000313" key="1">
    <source>
        <dbReference type="EMBL" id="GIY87116.1"/>
    </source>
</evidence>
<name>A0AAV4WXC2_CAEEX</name>
<comment type="caution">
    <text evidence="1">The sequence shown here is derived from an EMBL/GenBank/DDBJ whole genome shotgun (WGS) entry which is preliminary data.</text>
</comment>
<proteinExistence type="predicted"/>